<protein>
    <submittedName>
        <fullName evidence="5">FMN reductase</fullName>
    </submittedName>
</protein>
<dbReference type="RefSeq" id="WP_069684812.1">
    <property type="nucleotide sequence ID" value="NZ_BSKO01000001.1"/>
</dbReference>
<proteinExistence type="predicted"/>
<organism evidence="5 6">
    <name type="scientific">Oceanobacillus kimchii</name>
    <dbReference type="NCBI Taxonomy" id="746691"/>
    <lineage>
        <taxon>Bacteria</taxon>
        <taxon>Bacillati</taxon>
        <taxon>Bacillota</taxon>
        <taxon>Bacilli</taxon>
        <taxon>Bacillales</taxon>
        <taxon>Bacillaceae</taxon>
        <taxon>Oceanobacillus</taxon>
    </lineage>
</organism>
<keyword evidence="2" id="KW-0288">FMN</keyword>
<gene>
    <name evidence="5" type="ORF">MACH08_36230</name>
</gene>
<dbReference type="InterPro" id="IPR051814">
    <property type="entry name" value="NAD(P)H-dep_FMN_reductase"/>
</dbReference>
<dbReference type="SUPFAM" id="SSF52218">
    <property type="entry name" value="Flavoproteins"/>
    <property type="match status" value="1"/>
</dbReference>
<dbReference type="InterPro" id="IPR029039">
    <property type="entry name" value="Flavoprotein-like_sf"/>
</dbReference>
<evidence type="ECO:0000313" key="6">
    <source>
        <dbReference type="Proteomes" id="UP001275436"/>
    </source>
</evidence>
<dbReference type="PANTHER" id="PTHR43408">
    <property type="entry name" value="FMN REDUCTASE (NADPH)"/>
    <property type="match status" value="1"/>
</dbReference>
<evidence type="ECO:0000259" key="4">
    <source>
        <dbReference type="Pfam" id="PF03358"/>
    </source>
</evidence>
<comment type="caution">
    <text evidence="5">The sequence shown here is derived from an EMBL/GenBank/DDBJ whole genome shotgun (WGS) entry which is preliminary data.</text>
</comment>
<dbReference type="EMBL" id="BSKO01000001">
    <property type="protein sequence ID" value="GLO67839.1"/>
    <property type="molecule type" value="Genomic_DNA"/>
</dbReference>
<evidence type="ECO:0000256" key="2">
    <source>
        <dbReference type="ARBA" id="ARBA00022643"/>
    </source>
</evidence>
<accession>A0ABQ5TLY6</accession>
<evidence type="ECO:0000256" key="3">
    <source>
        <dbReference type="ARBA" id="ARBA00023002"/>
    </source>
</evidence>
<reference evidence="5 6" key="1">
    <citation type="submission" date="2023-02" db="EMBL/GenBank/DDBJ databases">
        <title>Oceanobacillus kimchii IFOP_LL358 isolated form Alexandrium catenella lab strain.</title>
        <authorList>
            <person name="Gajardo G."/>
            <person name="Ueki S."/>
            <person name="Maruyama F."/>
        </authorList>
    </citation>
    <scope>NUCLEOTIDE SEQUENCE [LARGE SCALE GENOMIC DNA]</scope>
    <source>
        <strain evidence="5 6">IFOP_LL358</strain>
    </source>
</reference>
<keyword evidence="6" id="KW-1185">Reference proteome</keyword>
<dbReference type="Gene3D" id="3.40.50.360">
    <property type="match status" value="1"/>
</dbReference>
<dbReference type="Proteomes" id="UP001275436">
    <property type="component" value="Unassembled WGS sequence"/>
</dbReference>
<sequence length="189" mass="21283">MKIVGISGSIVGSKTRIAVEHVLKYISNQYDSVEVELIDLKDYELVFSDGRSVDAYTGDTRFVLEKILDSDGILIGTPTFQASIPGTLKNLFDLLPMDAFRHKAIGILATAGSAKHYLVPEQQLKPILTYMLGWVLPKYVFIEEKDFTNYVLTNQNVLNRLTILADQLIQLTRQIKENKIQPSSFSFKP</sequence>
<dbReference type="PANTHER" id="PTHR43408:SF2">
    <property type="entry name" value="FMN REDUCTASE (NADPH)"/>
    <property type="match status" value="1"/>
</dbReference>
<keyword evidence="1" id="KW-0285">Flavoprotein</keyword>
<feature type="domain" description="NADPH-dependent FMN reductase-like" evidence="4">
    <location>
        <begin position="1"/>
        <end position="143"/>
    </location>
</feature>
<evidence type="ECO:0000313" key="5">
    <source>
        <dbReference type="EMBL" id="GLO67839.1"/>
    </source>
</evidence>
<dbReference type="Pfam" id="PF03358">
    <property type="entry name" value="FMN_red"/>
    <property type="match status" value="1"/>
</dbReference>
<name>A0ABQ5TLY6_9BACI</name>
<keyword evidence="3" id="KW-0560">Oxidoreductase</keyword>
<evidence type="ECO:0000256" key="1">
    <source>
        <dbReference type="ARBA" id="ARBA00022630"/>
    </source>
</evidence>
<dbReference type="InterPro" id="IPR005025">
    <property type="entry name" value="FMN_Rdtase-like_dom"/>
</dbReference>